<keyword evidence="2" id="KW-0472">Membrane</keyword>
<dbReference type="InterPro" id="IPR000045">
    <property type="entry name" value="Prepilin_IV_endopep_pep"/>
</dbReference>
<evidence type="ECO:0000256" key="2">
    <source>
        <dbReference type="SAM" id="Phobius"/>
    </source>
</evidence>
<reference evidence="4" key="1">
    <citation type="submission" date="2022-02" db="EMBL/GenBank/DDBJ databases">
        <title>Halalkalibacter sp. nov. isolated from Lonar Lake, India.</title>
        <authorList>
            <person name="Joshi A."/>
            <person name="Thite S."/>
            <person name="Lodha T."/>
        </authorList>
    </citation>
    <scope>NUCLEOTIDE SEQUENCE</scope>
    <source>
        <strain evidence="4">MEB205</strain>
    </source>
</reference>
<dbReference type="Pfam" id="PF01478">
    <property type="entry name" value="Peptidase_A24"/>
    <property type="match status" value="1"/>
</dbReference>
<comment type="caution">
    <text evidence="4">The sequence shown here is derived from an EMBL/GenBank/DDBJ whole genome shotgun (WGS) entry which is preliminary data.</text>
</comment>
<dbReference type="GO" id="GO:0004190">
    <property type="term" value="F:aspartic-type endopeptidase activity"/>
    <property type="evidence" value="ECO:0007669"/>
    <property type="project" value="UniProtKB-EC"/>
</dbReference>
<dbReference type="AlphaFoldDB" id="A0A9X2CTL0"/>
<name>A0A9X2CTL0_9BACI</name>
<comment type="similarity">
    <text evidence="1">Belongs to the peptidase A24 family.</text>
</comment>
<keyword evidence="5" id="KW-1185">Reference proteome</keyword>
<dbReference type="GO" id="GO:0006465">
    <property type="term" value="P:signal peptide processing"/>
    <property type="evidence" value="ECO:0007669"/>
    <property type="project" value="TreeGrafter"/>
</dbReference>
<feature type="transmembrane region" description="Helical" evidence="2">
    <location>
        <begin position="50"/>
        <end position="69"/>
    </location>
</feature>
<dbReference type="GO" id="GO:0005886">
    <property type="term" value="C:plasma membrane"/>
    <property type="evidence" value="ECO:0007669"/>
    <property type="project" value="TreeGrafter"/>
</dbReference>
<protein>
    <submittedName>
        <fullName evidence="4">Prepilin peptidase</fullName>
        <ecNumber evidence="4">3.4.23.43</ecNumber>
    </submittedName>
</protein>
<keyword evidence="4" id="KW-0378">Hydrolase</keyword>
<gene>
    <name evidence="4" type="ORF">MF646_12875</name>
</gene>
<organism evidence="4 5">
    <name type="scientific">Halalkalibacter alkaliphilus</name>
    <dbReference type="NCBI Taxonomy" id="2917993"/>
    <lineage>
        <taxon>Bacteria</taxon>
        <taxon>Bacillati</taxon>
        <taxon>Bacillota</taxon>
        <taxon>Bacilli</taxon>
        <taxon>Bacillales</taxon>
        <taxon>Bacillaceae</taxon>
        <taxon>Halalkalibacter</taxon>
    </lineage>
</organism>
<dbReference type="EC" id="3.4.23.43" evidence="4"/>
<sequence length="170" mass="19344">MELYYYLLALFVIIAFYTDVKNSKIPNWLTMSGVLAGLLYHLIFNGFDGLLFSILGLVVSGGILLLMYVFKALGAGDVKLFAAIGAIAGLHFSLYAIMYSIVFAGFIGVFILLFRKDLIKRMAYSCYRFVGSLLRRDLKSLEEFKKMESVRFPFMYAVLPGVMMTFYYFL</sequence>
<evidence type="ECO:0000256" key="1">
    <source>
        <dbReference type="ARBA" id="ARBA00005801"/>
    </source>
</evidence>
<evidence type="ECO:0000313" key="5">
    <source>
        <dbReference type="Proteomes" id="UP001139150"/>
    </source>
</evidence>
<dbReference type="RefSeq" id="WP_250096910.1">
    <property type="nucleotide sequence ID" value="NZ_JAKRYL010000012.1"/>
</dbReference>
<feature type="domain" description="Prepilin type IV endopeptidase peptidase" evidence="3">
    <location>
        <begin position="7"/>
        <end position="109"/>
    </location>
</feature>
<dbReference type="PANTHER" id="PTHR30487">
    <property type="entry name" value="TYPE 4 PREPILIN-LIKE PROTEINS LEADER PEPTIDE-PROCESSING ENZYME"/>
    <property type="match status" value="1"/>
</dbReference>
<dbReference type="InterPro" id="IPR050882">
    <property type="entry name" value="Prepilin_peptidase/N-MTase"/>
</dbReference>
<feature type="transmembrane region" description="Helical" evidence="2">
    <location>
        <begin position="150"/>
        <end position="169"/>
    </location>
</feature>
<dbReference type="Gene3D" id="1.20.120.1220">
    <property type="match status" value="1"/>
</dbReference>
<evidence type="ECO:0000313" key="4">
    <source>
        <dbReference type="EMBL" id="MCL7748017.1"/>
    </source>
</evidence>
<feature type="transmembrane region" description="Helical" evidence="2">
    <location>
        <begin position="81"/>
        <end position="114"/>
    </location>
</feature>
<feature type="transmembrane region" description="Helical" evidence="2">
    <location>
        <begin position="25"/>
        <end position="43"/>
    </location>
</feature>
<dbReference type="Proteomes" id="UP001139150">
    <property type="component" value="Unassembled WGS sequence"/>
</dbReference>
<keyword evidence="2" id="KW-1133">Transmembrane helix</keyword>
<evidence type="ECO:0000259" key="3">
    <source>
        <dbReference type="Pfam" id="PF01478"/>
    </source>
</evidence>
<accession>A0A9X2CTL0</accession>
<keyword evidence="2" id="KW-0812">Transmembrane</keyword>
<proteinExistence type="inferred from homology"/>
<dbReference type="PANTHER" id="PTHR30487:SF0">
    <property type="entry name" value="PREPILIN LEADER PEPTIDASE_N-METHYLTRANSFERASE-RELATED"/>
    <property type="match status" value="1"/>
</dbReference>
<dbReference type="EMBL" id="JAKRYL010000012">
    <property type="protein sequence ID" value="MCL7748017.1"/>
    <property type="molecule type" value="Genomic_DNA"/>
</dbReference>